<dbReference type="Gene3D" id="1.20.1590.10">
    <property type="entry name" value="YP_001051499.1 domain like"/>
    <property type="match status" value="1"/>
</dbReference>
<gene>
    <name evidence="2" type="ORF">A10D4_05087</name>
</gene>
<protein>
    <submittedName>
        <fullName evidence="2">Uncharacterized protein</fullName>
    </submittedName>
</protein>
<organism evidence="2 3">
    <name type="scientific">Idiomarina xiamenensis 10-D-4</name>
    <dbReference type="NCBI Taxonomy" id="740709"/>
    <lineage>
        <taxon>Bacteria</taxon>
        <taxon>Pseudomonadati</taxon>
        <taxon>Pseudomonadota</taxon>
        <taxon>Gammaproteobacteria</taxon>
        <taxon>Alteromonadales</taxon>
        <taxon>Idiomarinaceae</taxon>
        <taxon>Idiomarina</taxon>
    </lineage>
</organism>
<evidence type="ECO:0000256" key="1">
    <source>
        <dbReference type="SAM" id="MobiDB-lite"/>
    </source>
</evidence>
<comment type="caution">
    <text evidence="2">The sequence shown here is derived from an EMBL/GenBank/DDBJ whole genome shotgun (WGS) entry which is preliminary data.</text>
</comment>
<dbReference type="RefSeq" id="WP_008488143.1">
    <property type="nucleotide sequence ID" value="NZ_AMRG01000005.1"/>
</dbReference>
<feature type="region of interest" description="Disordered" evidence="1">
    <location>
        <begin position="1"/>
        <end position="27"/>
    </location>
</feature>
<dbReference type="EMBL" id="AMRG01000005">
    <property type="protein sequence ID" value="EKE84415.1"/>
    <property type="molecule type" value="Genomic_DNA"/>
</dbReference>
<proteinExistence type="predicted"/>
<dbReference type="PATRIC" id="fig|740709.3.peg.1036"/>
<evidence type="ECO:0000313" key="2">
    <source>
        <dbReference type="EMBL" id="EKE84415.1"/>
    </source>
</evidence>
<sequence>MLGHLQGMQSAATTPMTRQHPGTASTRQLAPTQMALLCLLSIERMLPAYNRFALEQAASLNLAALLEQAFACFYSTEHVTDAVESSQIKQLVALKPALQSALPDEPQAYAEQARACAVALLCTIDYVDNQQPQLAQRALATLAGIVDDYQCQLGSKLAAQDKAWQQQLSERLAKSPLDALSMAELRRQNWRRRLPLQPPESANSNPR</sequence>
<dbReference type="AlphaFoldDB" id="K2L3G6"/>
<accession>K2L3G6</accession>
<name>K2L3G6_9GAMM</name>
<evidence type="ECO:0000313" key="3">
    <source>
        <dbReference type="Proteomes" id="UP000014115"/>
    </source>
</evidence>
<reference evidence="2 3" key="1">
    <citation type="journal article" date="2012" name="J. Bacteriol.">
        <title>Genome Sequence of Idiomarina xiamenensis Type Strain 10-D-4.</title>
        <authorList>
            <person name="Lai Q."/>
            <person name="Wang L."/>
            <person name="Wang W."/>
            <person name="Shao Z."/>
        </authorList>
    </citation>
    <scope>NUCLEOTIDE SEQUENCE [LARGE SCALE GENOMIC DNA]</scope>
    <source>
        <strain evidence="2 3">10-D-4</strain>
    </source>
</reference>
<dbReference type="InterPro" id="IPR023381">
    <property type="entry name" value="YP001051499.1-like_dom_sf"/>
</dbReference>
<dbReference type="Proteomes" id="UP000014115">
    <property type="component" value="Unassembled WGS sequence"/>
</dbReference>
<keyword evidence="3" id="KW-1185">Reference proteome</keyword>
<feature type="compositionally biased region" description="Polar residues" evidence="1">
    <location>
        <begin position="7"/>
        <end position="27"/>
    </location>
</feature>